<evidence type="ECO:0000313" key="1">
    <source>
        <dbReference type="EMBL" id="KGB27128.1"/>
    </source>
</evidence>
<reference evidence="1 2" key="1">
    <citation type="submission" date="2007-10" db="EMBL/GenBank/DDBJ databases">
        <authorList>
            <person name="Wagner-Dobler I."/>
            <person name="Ferriera S."/>
            <person name="Johnson J."/>
            <person name="Kravitz S."/>
            <person name="Beeson K."/>
            <person name="Sutton G."/>
            <person name="Rogers Y.-H."/>
            <person name="Friedman R."/>
            <person name="Frazier M."/>
            <person name="Venter J.C."/>
        </authorList>
    </citation>
    <scope>NUCLEOTIDE SEQUENCE [LARGE SCALE GENOMIC DNA]</scope>
    <source>
        <strain evidence="1 2">DFL-43</strain>
    </source>
</reference>
<organism evidence="1 2">
    <name type="scientific">Hoeflea phototrophica (strain DSM 17068 / NCIMB 14078 / DFL-43)</name>
    <dbReference type="NCBI Taxonomy" id="411684"/>
    <lineage>
        <taxon>Bacteria</taxon>
        <taxon>Pseudomonadati</taxon>
        <taxon>Pseudomonadota</taxon>
        <taxon>Alphaproteobacteria</taxon>
        <taxon>Hyphomicrobiales</taxon>
        <taxon>Rhizobiaceae</taxon>
        <taxon>Hoeflea</taxon>
    </lineage>
</organism>
<dbReference type="EMBL" id="ABIA03000001">
    <property type="protein sequence ID" value="KGB27128.1"/>
    <property type="molecule type" value="Genomic_DNA"/>
</dbReference>
<proteinExistence type="predicted"/>
<dbReference type="HOGENOM" id="CLU_2788213_0_0_5"/>
<comment type="caution">
    <text evidence="1">The sequence shown here is derived from an EMBL/GenBank/DDBJ whole genome shotgun (WGS) entry which is preliminary data.</text>
</comment>
<dbReference type="AlphaFoldDB" id="A0A095BE72"/>
<name>A0A095BE72_HOEPD</name>
<evidence type="ECO:0000313" key="2">
    <source>
        <dbReference type="Proteomes" id="UP000004291"/>
    </source>
</evidence>
<accession>A0A095BE72</accession>
<dbReference type="Proteomes" id="UP000004291">
    <property type="component" value="Chromosome"/>
</dbReference>
<protein>
    <submittedName>
        <fullName evidence="1">Uncharacterized protein</fullName>
    </submittedName>
</protein>
<sequence>MAMVVTGDGIRVGMGGTTAAPPHLSLSKLSIRNPTLSHPVCPARKAQPIIAMATIQEASARKLISTQP</sequence>
<gene>
    <name evidence="1" type="ORF">HPDFL43_00003300</name>
</gene>
<keyword evidence="2" id="KW-1185">Reference proteome</keyword>
<reference evidence="1 2" key="2">
    <citation type="submission" date="2012-06" db="EMBL/GenBank/DDBJ databases">
        <authorList>
            <person name="Fiebig A."/>
        </authorList>
    </citation>
    <scope>NUCLEOTIDE SEQUENCE [LARGE SCALE GENOMIC DNA]</scope>
    <source>
        <strain evidence="1 2">DFL-43</strain>
    </source>
</reference>